<feature type="region of interest" description="Disordered" evidence="5">
    <location>
        <begin position="359"/>
        <end position="425"/>
    </location>
</feature>
<comment type="caution">
    <text evidence="6">The sequence shown here is derived from an EMBL/GenBank/DDBJ whole genome shotgun (WGS) entry which is preliminary data.</text>
</comment>
<dbReference type="PANTHER" id="PTHR30563">
    <property type="entry name" value="DNA RECOMBINATION PROTEIN RMUC"/>
    <property type="match status" value="1"/>
</dbReference>
<comment type="similarity">
    <text evidence="2">Belongs to the RmuC family.</text>
</comment>
<keyword evidence="4" id="KW-0233">DNA recombination</keyword>
<comment type="function">
    <text evidence="1">Involved in DNA recombination.</text>
</comment>
<keyword evidence="7" id="KW-1185">Reference proteome</keyword>
<dbReference type="InterPro" id="IPR003798">
    <property type="entry name" value="DNA_recombination_RmuC"/>
</dbReference>
<dbReference type="EMBL" id="WVUH01000202">
    <property type="protein sequence ID" value="MBO4208502.1"/>
    <property type="molecule type" value="Genomic_DNA"/>
</dbReference>
<keyword evidence="3" id="KW-0175">Coiled coil</keyword>
<evidence type="ECO:0000256" key="2">
    <source>
        <dbReference type="ARBA" id="ARBA00009840"/>
    </source>
</evidence>
<gene>
    <name evidence="6" type="primary">rmuC</name>
    <name evidence="6" type="ORF">GSF22_21175</name>
</gene>
<evidence type="ECO:0000256" key="1">
    <source>
        <dbReference type="ARBA" id="ARBA00003416"/>
    </source>
</evidence>
<dbReference type="Pfam" id="PF02646">
    <property type="entry name" value="RmuC"/>
    <property type="match status" value="1"/>
</dbReference>
<reference evidence="6 7" key="1">
    <citation type="submission" date="2019-12" db="EMBL/GenBank/DDBJ databases">
        <title>Whole genome sequencing of endophytic Actinobacterium Micromonospora sp. MPMI6T.</title>
        <authorList>
            <person name="Evv R."/>
            <person name="Podile A.R."/>
        </authorList>
    </citation>
    <scope>NUCLEOTIDE SEQUENCE [LARGE SCALE GENOMIC DNA]</scope>
    <source>
        <strain evidence="6 7">MPMI6</strain>
    </source>
</reference>
<proteinExistence type="inferred from homology"/>
<protein>
    <submittedName>
        <fullName evidence="6">DNA recombination protein RmuC</fullName>
    </submittedName>
</protein>
<feature type="compositionally biased region" description="Polar residues" evidence="5">
    <location>
        <begin position="413"/>
        <end position="425"/>
    </location>
</feature>
<sequence length="425" mass="46300">MDFSTLAVVVVCLGAGGAVGWLAARSRSAAEIARLDATLAAARDGEARLEQSIRALNYEATAQSQEAVARAVAPLHETLRRYSERVAELERDRVDAYAELREQVRSMGVVSGELRTETRQLVAALRAPQVRGRWGEHQLRRIIEAAGMLEHCDFAEQVTASTDQQTVRPDLVVRLHGGRSVVVDAKAPFDAYLTAMEARDERTRDSHLDAHARHLRSHVDALAAKSYWAAFDPSPEFVVLFVPADPFLDVALQRDPTLLEHAFARNVVLATPATLVALLRTVAYAWRQEALARNAVAVHSLARELYGRLATLGDHVTKLGGALGSAVTAYNRTVGSLEARVLVSARKLADLGVSDQELATPTQVESAPRQPQAPELVESAPRQPQAPELVESAPRQARSPELVDQPMLVPLTEQLTEQLSDGNGR</sequence>
<organism evidence="6 7">
    <name type="scientific">Micromonospora echinofusca</name>
    <dbReference type="NCBI Taxonomy" id="47858"/>
    <lineage>
        <taxon>Bacteria</taxon>
        <taxon>Bacillati</taxon>
        <taxon>Actinomycetota</taxon>
        <taxon>Actinomycetes</taxon>
        <taxon>Micromonosporales</taxon>
        <taxon>Micromonosporaceae</taxon>
        <taxon>Micromonospora</taxon>
    </lineage>
</organism>
<dbReference type="PANTHER" id="PTHR30563:SF0">
    <property type="entry name" value="DNA RECOMBINATION PROTEIN RMUC"/>
    <property type="match status" value="1"/>
</dbReference>
<evidence type="ECO:0000256" key="4">
    <source>
        <dbReference type="ARBA" id="ARBA00023172"/>
    </source>
</evidence>
<accession>A0ABS3VVF0</accession>
<dbReference type="Proteomes" id="UP000823521">
    <property type="component" value="Unassembled WGS sequence"/>
</dbReference>
<evidence type="ECO:0000313" key="6">
    <source>
        <dbReference type="EMBL" id="MBO4208502.1"/>
    </source>
</evidence>
<name>A0ABS3VVF0_MICEH</name>
<evidence type="ECO:0000313" key="7">
    <source>
        <dbReference type="Proteomes" id="UP000823521"/>
    </source>
</evidence>
<evidence type="ECO:0000256" key="3">
    <source>
        <dbReference type="ARBA" id="ARBA00023054"/>
    </source>
</evidence>
<evidence type="ECO:0000256" key="5">
    <source>
        <dbReference type="SAM" id="MobiDB-lite"/>
    </source>
</evidence>